<dbReference type="AlphaFoldDB" id="A0A9W9TEK9"/>
<reference evidence="1" key="1">
    <citation type="submission" date="2022-11" db="EMBL/GenBank/DDBJ databases">
        <authorList>
            <person name="Petersen C."/>
        </authorList>
    </citation>
    <scope>NUCLEOTIDE SEQUENCE</scope>
    <source>
        <strain evidence="1">IBT 19713</strain>
    </source>
</reference>
<reference evidence="1" key="2">
    <citation type="journal article" date="2023" name="IMA Fungus">
        <title>Comparative genomic study of the Penicillium genus elucidates a diverse pangenome and 15 lateral gene transfer events.</title>
        <authorList>
            <person name="Petersen C."/>
            <person name="Sorensen T."/>
            <person name="Nielsen M.R."/>
            <person name="Sondergaard T.E."/>
            <person name="Sorensen J.L."/>
            <person name="Fitzpatrick D.A."/>
            <person name="Frisvad J.C."/>
            <person name="Nielsen K.L."/>
        </authorList>
    </citation>
    <scope>NUCLEOTIDE SEQUENCE</scope>
    <source>
        <strain evidence="1">IBT 19713</strain>
    </source>
</reference>
<proteinExistence type="predicted"/>
<dbReference type="EMBL" id="JAPQKS010000007">
    <property type="protein sequence ID" value="KAJ5219962.1"/>
    <property type="molecule type" value="Genomic_DNA"/>
</dbReference>
<name>A0A9W9TEK9_9EURO</name>
<accession>A0A9W9TEK9</accession>
<organism evidence="1 2">
    <name type="scientific">Penicillium chermesinum</name>
    <dbReference type="NCBI Taxonomy" id="63820"/>
    <lineage>
        <taxon>Eukaryota</taxon>
        <taxon>Fungi</taxon>
        <taxon>Dikarya</taxon>
        <taxon>Ascomycota</taxon>
        <taxon>Pezizomycotina</taxon>
        <taxon>Eurotiomycetes</taxon>
        <taxon>Eurotiomycetidae</taxon>
        <taxon>Eurotiales</taxon>
        <taxon>Aspergillaceae</taxon>
        <taxon>Penicillium</taxon>
    </lineage>
</organism>
<dbReference type="GeneID" id="83205765"/>
<gene>
    <name evidence="1" type="ORF">N7468_009166</name>
</gene>
<keyword evidence="2" id="KW-1185">Reference proteome</keyword>
<comment type="caution">
    <text evidence="1">The sequence shown here is derived from an EMBL/GenBank/DDBJ whole genome shotgun (WGS) entry which is preliminary data.</text>
</comment>
<sequence>MGRLSTAHSWLNTALPAPTVTRCIHESITKYLDCGEMVARVIPSGSHKLLGQSKLVVQFQNAHLYEDFARASNGPLGPMDCSNFDAPSCSQRARTRPVVPHRWYEPPVETL</sequence>
<dbReference type="RefSeq" id="XP_058326792.1">
    <property type="nucleotide sequence ID" value="XM_058478462.1"/>
</dbReference>
<evidence type="ECO:0000313" key="2">
    <source>
        <dbReference type="Proteomes" id="UP001150941"/>
    </source>
</evidence>
<protein>
    <submittedName>
        <fullName evidence="1">Uncharacterized protein</fullName>
    </submittedName>
</protein>
<evidence type="ECO:0000313" key="1">
    <source>
        <dbReference type="EMBL" id="KAJ5219962.1"/>
    </source>
</evidence>
<dbReference type="Proteomes" id="UP001150941">
    <property type="component" value="Unassembled WGS sequence"/>
</dbReference>